<keyword evidence="2" id="KW-1185">Reference proteome</keyword>
<dbReference type="EMBL" id="CM004400">
    <property type="protein sequence ID" value="KAG8638874.1"/>
    <property type="molecule type" value="Genomic_DNA"/>
</dbReference>
<gene>
    <name evidence="1" type="ORF">MANES_14G074850v8</name>
</gene>
<reference evidence="2" key="1">
    <citation type="journal article" date="2016" name="Nat. Biotechnol.">
        <title>Sequencing wild and cultivated cassava and related species reveals extensive interspecific hybridization and genetic diversity.</title>
        <authorList>
            <person name="Bredeson J.V."/>
            <person name="Lyons J.B."/>
            <person name="Prochnik S.E."/>
            <person name="Wu G.A."/>
            <person name="Ha C.M."/>
            <person name="Edsinger-Gonzales E."/>
            <person name="Grimwood J."/>
            <person name="Schmutz J."/>
            <person name="Rabbi I.Y."/>
            <person name="Egesi C."/>
            <person name="Nauluvula P."/>
            <person name="Lebot V."/>
            <person name="Ndunguru J."/>
            <person name="Mkamilo G."/>
            <person name="Bart R.S."/>
            <person name="Setter T.L."/>
            <person name="Gleadow R.M."/>
            <person name="Kulakow P."/>
            <person name="Ferguson M.E."/>
            <person name="Rounsley S."/>
            <person name="Rokhsar D.S."/>
        </authorList>
    </citation>
    <scope>NUCLEOTIDE SEQUENCE [LARGE SCALE GENOMIC DNA]</scope>
    <source>
        <strain evidence="2">cv. AM560-2</strain>
    </source>
</reference>
<comment type="caution">
    <text evidence="1">The sequence shown here is derived from an EMBL/GenBank/DDBJ whole genome shotgun (WGS) entry which is preliminary data.</text>
</comment>
<evidence type="ECO:0000313" key="1">
    <source>
        <dbReference type="EMBL" id="KAG8638874.1"/>
    </source>
</evidence>
<dbReference type="Proteomes" id="UP000091857">
    <property type="component" value="Chromosome 14"/>
</dbReference>
<name>A0ACB7GG73_MANES</name>
<protein>
    <submittedName>
        <fullName evidence="1">Uncharacterized protein</fullName>
    </submittedName>
</protein>
<accession>A0ACB7GG73</accession>
<organism evidence="1 2">
    <name type="scientific">Manihot esculenta</name>
    <name type="common">Cassava</name>
    <name type="synonym">Jatropha manihot</name>
    <dbReference type="NCBI Taxonomy" id="3983"/>
    <lineage>
        <taxon>Eukaryota</taxon>
        <taxon>Viridiplantae</taxon>
        <taxon>Streptophyta</taxon>
        <taxon>Embryophyta</taxon>
        <taxon>Tracheophyta</taxon>
        <taxon>Spermatophyta</taxon>
        <taxon>Magnoliopsida</taxon>
        <taxon>eudicotyledons</taxon>
        <taxon>Gunneridae</taxon>
        <taxon>Pentapetalae</taxon>
        <taxon>rosids</taxon>
        <taxon>fabids</taxon>
        <taxon>Malpighiales</taxon>
        <taxon>Euphorbiaceae</taxon>
        <taxon>Crotonoideae</taxon>
        <taxon>Manihoteae</taxon>
        <taxon>Manihot</taxon>
    </lineage>
</organism>
<evidence type="ECO:0000313" key="2">
    <source>
        <dbReference type="Proteomes" id="UP000091857"/>
    </source>
</evidence>
<sequence length="90" mass="10344">MKGAELEELHLYFPELGISTIENWGRVISFIVLSRCSNSQIFQALFMVNAPSPSKNKELSISWSSIHNLRKKMYFVPQNPSGLYLGRHFL</sequence>
<proteinExistence type="predicted"/>